<evidence type="ECO:0000256" key="6">
    <source>
        <dbReference type="ARBA" id="ARBA00022519"/>
    </source>
</evidence>
<dbReference type="Pfam" id="PF18075">
    <property type="entry name" value="FtsX_ECD"/>
    <property type="match status" value="1"/>
</dbReference>
<dbReference type="PANTHER" id="PTHR47755:SF1">
    <property type="entry name" value="CELL DIVISION PROTEIN FTSX"/>
    <property type="match status" value="1"/>
</dbReference>
<proteinExistence type="inferred from homology"/>
<evidence type="ECO:0000256" key="5">
    <source>
        <dbReference type="ARBA" id="ARBA00022475"/>
    </source>
</evidence>
<dbReference type="STRING" id="666681.M301_2048"/>
<dbReference type="HOGENOM" id="CLU_073546_0_0_4"/>
<reference evidence="17" key="1">
    <citation type="submission" date="2010-05" db="EMBL/GenBank/DDBJ databases">
        <title>Complete sequence of Methylotenera sp. 301.</title>
        <authorList>
            <person name="Lucas S."/>
            <person name="Copeland A."/>
            <person name="Lapidus A."/>
            <person name="Cheng J.-F."/>
            <person name="Bruce D."/>
            <person name="Goodwin L."/>
            <person name="Pitluck S."/>
            <person name="Clum A."/>
            <person name="Land M."/>
            <person name="Hauser L."/>
            <person name="Kyrpides N."/>
            <person name="Ivanova N."/>
            <person name="Chistoservova L."/>
            <person name="Kalyuzhnaya M."/>
            <person name="Woyke T."/>
        </authorList>
    </citation>
    <scope>NUCLEOTIDE SEQUENCE [LARGE SCALE GENOMIC DNA]</scope>
    <source>
        <strain evidence="17">301</strain>
    </source>
</reference>
<evidence type="ECO:0000256" key="11">
    <source>
        <dbReference type="ARBA" id="ARBA00023306"/>
    </source>
</evidence>
<accession>D7DKH4</accession>
<keyword evidence="10 12" id="KW-0472">Membrane</keyword>
<evidence type="ECO:0000259" key="15">
    <source>
        <dbReference type="Pfam" id="PF18075"/>
    </source>
</evidence>
<sequence>MNNWINQHIQTIKLVLGRMQNNTLSTFMISLVIAVALCVPGLFYLGVDHLSKFTNHMQDETEISLFLKLDADKDAVTEIGEVLAKNDSIKSFHLVSKENAWQALKNKTEADNETDSKIADLEKNPLPDAFFIQAKSTEPEALETLKQALQSIPGVEHVLLNTDWAKRLSALLTLGKKIILFVTALLAVALLVIIGNTIRMQILTQKDEVIVSKLIGATNSFIRIPFLYAGILYGLFGGLLAIFMLMLAVKVFNLSVQQLSSLYSSDFSLPLFNGQLFIGIIGFASFIGWLGSYLAVSRSIASIKIN</sequence>
<dbReference type="InterPro" id="IPR047590">
    <property type="entry name" value="FtsX_proteobact-type"/>
</dbReference>
<keyword evidence="9 13" id="KW-1133">Transmembrane helix</keyword>
<dbReference type="InterPro" id="IPR040690">
    <property type="entry name" value="FtsX_ECD"/>
</dbReference>
<evidence type="ECO:0000313" key="16">
    <source>
        <dbReference type="EMBL" id="ADI30420.1"/>
    </source>
</evidence>
<gene>
    <name evidence="16" type="ordered locus">M301_2048</name>
</gene>
<evidence type="ECO:0000256" key="3">
    <source>
        <dbReference type="ARBA" id="ARBA00011160"/>
    </source>
</evidence>
<comment type="subunit">
    <text evidence="3">Forms a membrane-associated complex with FtsE.</text>
</comment>
<dbReference type="GO" id="GO:0005886">
    <property type="term" value="C:plasma membrane"/>
    <property type="evidence" value="ECO:0007669"/>
    <property type="project" value="UniProtKB-SubCell"/>
</dbReference>
<dbReference type="InterPro" id="IPR003838">
    <property type="entry name" value="ABC3_permease_C"/>
</dbReference>
<feature type="domain" description="ABC3 transporter permease C-terminal" evidence="14">
    <location>
        <begin position="181"/>
        <end position="299"/>
    </location>
</feature>
<dbReference type="Gene3D" id="3.30.70.3040">
    <property type="match status" value="1"/>
</dbReference>
<evidence type="ECO:0000256" key="9">
    <source>
        <dbReference type="ARBA" id="ARBA00022989"/>
    </source>
</evidence>
<dbReference type="GO" id="GO:0051301">
    <property type="term" value="P:cell division"/>
    <property type="evidence" value="ECO:0007669"/>
    <property type="project" value="UniProtKB-KW"/>
</dbReference>
<evidence type="ECO:0000256" key="7">
    <source>
        <dbReference type="ARBA" id="ARBA00022618"/>
    </source>
</evidence>
<evidence type="ECO:0000256" key="2">
    <source>
        <dbReference type="ARBA" id="ARBA00007379"/>
    </source>
</evidence>
<organism evidence="16 17">
    <name type="scientific">Methylotenera versatilis (strain 301)</name>
    <dbReference type="NCBI Taxonomy" id="666681"/>
    <lineage>
        <taxon>Bacteria</taxon>
        <taxon>Pseudomonadati</taxon>
        <taxon>Pseudomonadota</taxon>
        <taxon>Betaproteobacteria</taxon>
        <taxon>Nitrosomonadales</taxon>
        <taxon>Methylophilaceae</taxon>
        <taxon>Methylotenera</taxon>
    </lineage>
</organism>
<keyword evidence="5 12" id="KW-1003">Cell membrane</keyword>
<keyword evidence="17" id="KW-1185">Reference proteome</keyword>
<dbReference type="AlphaFoldDB" id="D7DKH4"/>
<dbReference type="NCBIfam" id="TIGR00439">
    <property type="entry name" value="FtsX_Gneg"/>
    <property type="match status" value="1"/>
</dbReference>
<keyword evidence="8 13" id="KW-0812">Transmembrane</keyword>
<evidence type="ECO:0000259" key="14">
    <source>
        <dbReference type="Pfam" id="PF02687"/>
    </source>
</evidence>
<comment type="similarity">
    <text evidence="2 12">Belongs to the ABC-4 integral membrane protein family. FtsX subfamily.</text>
</comment>
<evidence type="ECO:0000256" key="13">
    <source>
        <dbReference type="SAM" id="Phobius"/>
    </source>
</evidence>
<dbReference type="GO" id="GO:0032153">
    <property type="term" value="C:cell division site"/>
    <property type="evidence" value="ECO:0007669"/>
    <property type="project" value="TreeGrafter"/>
</dbReference>
<comment type="function">
    <text evidence="12">Part of the ABC transporter FtsEX involved in cellular division.</text>
</comment>
<feature type="transmembrane region" description="Helical" evidence="13">
    <location>
        <begin position="27"/>
        <end position="47"/>
    </location>
</feature>
<keyword evidence="6 12" id="KW-0997">Cell inner membrane</keyword>
<keyword evidence="11 12" id="KW-0131">Cell cycle</keyword>
<feature type="transmembrane region" description="Helical" evidence="13">
    <location>
        <begin position="178"/>
        <end position="198"/>
    </location>
</feature>
<evidence type="ECO:0000256" key="4">
    <source>
        <dbReference type="ARBA" id="ARBA00021907"/>
    </source>
</evidence>
<evidence type="ECO:0000256" key="12">
    <source>
        <dbReference type="PIRNR" id="PIRNR003097"/>
    </source>
</evidence>
<evidence type="ECO:0000256" key="10">
    <source>
        <dbReference type="ARBA" id="ARBA00023136"/>
    </source>
</evidence>
<evidence type="ECO:0000256" key="8">
    <source>
        <dbReference type="ARBA" id="ARBA00022692"/>
    </source>
</evidence>
<dbReference type="InterPro" id="IPR004513">
    <property type="entry name" value="FtsX"/>
</dbReference>
<dbReference type="EMBL" id="CP002056">
    <property type="protein sequence ID" value="ADI30420.1"/>
    <property type="molecule type" value="Genomic_DNA"/>
</dbReference>
<feature type="transmembrane region" description="Helical" evidence="13">
    <location>
        <begin position="272"/>
        <end position="296"/>
    </location>
</feature>
<dbReference type="OrthoDB" id="9813411at2"/>
<name>D7DKH4_METV0</name>
<dbReference type="eggNOG" id="COG2177">
    <property type="taxonomic scope" value="Bacteria"/>
</dbReference>
<dbReference type="PIRSF" id="PIRSF003097">
    <property type="entry name" value="FtsX"/>
    <property type="match status" value="1"/>
</dbReference>
<dbReference type="KEGG" id="meh:M301_2048"/>
<evidence type="ECO:0000313" key="17">
    <source>
        <dbReference type="Proteomes" id="UP000000383"/>
    </source>
</evidence>
<reference evidence="16 17" key="2">
    <citation type="journal article" date="2011" name="J. Bacteriol.">
        <title>Genomes of three methylotrophs from a single niche uncover genetic and metabolic divergence of Methylophilaceae.</title>
        <authorList>
            <person name="Lapidus A."/>
            <person name="Clum A."/>
            <person name="Labutti K."/>
            <person name="Kaluzhnaya M.G."/>
            <person name="Lim S."/>
            <person name="Beck D.A."/>
            <person name="Glavina Del Rio T."/>
            <person name="Nolan M."/>
            <person name="Mavromatis K."/>
            <person name="Huntemann M."/>
            <person name="Lucas S."/>
            <person name="Lidstrom M.E."/>
            <person name="Ivanova N."/>
            <person name="Chistoserdova L."/>
        </authorList>
    </citation>
    <scope>NUCLEOTIDE SEQUENCE [LARGE SCALE GENOMIC DNA]</scope>
    <source>
        <strain evidence="16 17">301</strain>
    </source>
</reference>
<dbReference type="RefSeq" id="WP_013148732.1">
    <property type="nucleotide sequence ID" value="NC_014207.1"/>
</dbReference>
<evidence type="ECO:0000256" key="1">
    <source>
        <dbReference type="ARBA" id="ARBA00004429"/>
    </source>
</evidence>
<protein>
    <recommendedName>
        <fullName evidence="4 12">Cell division protein FtsX</fullName>
    </recommendedName>
</protein>
<dbReference type="Proteomes" id="UP000000383">
    <property type="component" value="Chromosome"/>
</dbReference>
<dbReference type="PANTHER" id="PTHR47755">
    <property type="entry name" value="CELL DIVISION PROTEIN FTSX"/>
    <property type="match status" value="1"/>
</dbReference>
<comment type="subcellular location">
    <subcellularLocation>
        <location evidence="1">Cell inner membrane</location>
        <topology evidence="1">Multi-pass membrane protein</topology>
    </subcellularLocation>
</comment>
<dbReference type="Pfam" id="PF02687">
    <property type="entry name" value="FtsX"/>
    <property type="match status" value="1"/>
</dbReference>
<feature type="domain" description="FtsX extracellular" evidence="15">
    <location>
        <begin position="62"/>
        <end position="158"/>
    </location>
</feature>
<keyword evidence="7 12" id="KW-0132">Cell division</keyword>
<feature type="transmembrane region" description="Helical" evidence="13">
    <location>
        <begin position="226"/>
        <end position="252"/>
    </location>
</feature>